<dbReference type="Gene3D" id="3.40.50.1220">
    <property type="entry name" value="TPP-binding domain"/>
    <property type="match status" value="1"/>
</dbReference>
<dbReference type="GO" id="GO:0009097">
    <property type="term" value="P:isoleucine biosynthetic process"/>
    <property type="evidence" value="ECO:0007669"/>
    <property type="project" value="UniProtKB-UniPathway"/>
</dbReference>
<dbReference type="Pfam" id="PF00205">
    <property type="entry name" value="TPP_enzyme_M"/>
    <property type="match status" value="1"/>
</dbReference>
<comment type="pathway">
    <text evidence="2">Amino-acid biosynthesis; L-valine biosynthesis; L-valine from pyruvate: step 1/4.</text>
</comment>
<dbReference type="GO" id="GO:0003984">
    <property type="term" value="F:acetolactate synthase activity"/>
    <property type="evidence" value="ECO:0007669"/>
    <property type="project" value="UniProtKB-EC"/>
</dbReference>
<dbReference type="CDD" id="cd07035">
    <property type="entry name" value="TPP_PYR_POX_like"/>
    <property type="match status" value="1"/>
</dbReference>
<dbReference type="InterPro" id="IPR012000">
    <property type="entry name" value="Thiamin_PyroP_enz_cen_dom"/>
</dbReference>
<dbReference type="GO" id="GO:0030976">
    <property type="term" value="F:thiamine pyrophosphate binding"/>
    <property type="evidence" value="ECO:0007669"/>
    <property type="project" value="InterPro"/>
</dbReference>
<geneLocation type="plasmid" evidence="15">
    <name>pcoccu</name>
</geneLocation>
<evidence type="ECO:0000256" key="2">
    <source>
        <dbReference type="ARBA" id="ARBA00005025"/>
    </source>
</evidence>
<dbReference type="Pfam" id="PF02775">
    <property type="entry name" value="TPP_enzyme_C"/>
    <property type="match status" value="1"/>
</dbReference>
<evidence type="ECO:0000313" key="15">
    <source>
        <dbReference type="Proteomes" id="UP000424462"/>
    </source>
</evidence>
<dbReference type="Pfam" id="PF02776">
    <property type="entry name" value="TPP_enzyme_N"/>
    <property type="match status" value="1"/>
</dbReference>
<evidence type="ECO:0000256" key="4">
    <source>
        <dbReference type="ARBA" id="ARBA00013145"/>
    </source>
</evidence>
<dbReference type="Proteomes" id="UP000424462">
    <property type="component" value="Plasmid pCOCCU"/>
</dbReference>
<dbReference type="KEGG" id="cok:COCCU_14515"/>
<evidence type="ECO:0000259" key="12">
    <source>
        <dbReference type="Pfam" id="PF02775"/>
    </source>
</evidence>
<dbReference type="PANTHER" id="PTHR18968:SF133">
    <property type="entry name" value="BENZOYLFORMATE DECARBOXYLASE"/>
    <property type="match status" value="1"/>
</dbReference>
<dbReference type="InterPro" id="IPR029061">
    <property type="entry name" value="THDP-binding"/>
</dbReference>
<comment type="pathway">
    <text evidence="1">Amino-acid biosynthesis; L-isoleucine biosynthesis; L-isoleucine from 2-oxobutanoate: step 1/4.</text>
</comment>
<keyword evidence="8" id="KW-0100">Branched-chain amino acid biosynthesis</keyword>
<dbReference type="UniPathway" id="UPA00047">
    <property type="reaction ID" value="UER00055"/>
</dbReference>
<keyword evidence="8" id="KW-0028">Amino-acid biosynthesis</keyword>
<comment type="catalytic activity">
    <reaction evidence="9">
        <text>2 pyruvate + H(+) = (2S)-2-acetolactate + CO2</text>
        <dbReference type="Rhea" id="RHEA:25249"/>
        <dbReference type="ChEBI" id="CHEBI:15361"/>
        <dbReference type="ChEBI" id="CHEBI:15378"/>
        <dbReference type="ChEBI" id="CHEBI:16526"/>
        <dbReference type="ChEBI" id="CHEBI:58476"/>
        <dbReference type="EC" id="2.2.1.6"/>
    </reaction>
</comment>
<feature type="domain" description="Thiamine pyrophosphate enzyme central" evidence="11">
    <location>
        <begin position="207"/>
        <end position="340"/>
    </location>
</feature>
<dbReference type="EMBL" id="CP046456">
    <property type="protein sequence ID" value="QGU08793.1"/>
    <property type="molecule type" value="Genomic_DNA"/>
</dbReference>
<keyword evidence="7 10" id="KW-0786">Thiamine pyrophosphate</keyword>
<organism evidence="14 15">
    <name type="scientific">Corynebacterium occultum</name>
    <dbReference type="NCBI Taxonomy" id="2675219"/>
    <lineage>
        <taxon>Bacteria</taxon>
        <taxon>Bacillati</taxon>
        <taxon>Actinomycetota</taxon>
        <taxon>Actinomycetes</taxon>
        <taxon>Mycobacteriales</taxon>
        <taxon>Corynebacteriaceae</taxon>
        <taxon>Corynebacterium</taxon>
    </lineage>
</organism>
<evidence type="ECO:0000256" key="10">
    <source>
        <dbReference type="RuleBase" id="RU362132"/>
    </source>
</evidence>
<dbReference type="Gene3D" id="3.40.50.970">
    <property type="match status" value="2"/>
</dbReference>
<sequence length="545" mass="58743">MKTQEYAAEKTMAPDSKRTVRSVVHDLMLKHGIFRIFGNPGSNELPFLTDLPEEIDYVLGLHEQAVVGMADGFAQASGEVAFVNLHAASGTGNAMGALTNSFYSRSPLVITAGQQVRETIGMHSFLSNVEAPQLTKPLTKWSCEPASASDVPRSFNEAVMQAQASAPGPVYLSIPYDDWEHEANANDELLLRRSYSEEHELSASAVEHLSGLISAAARPAIILGSAVDTVGANSAAITLAENTGADVYLAPSPYRLPFPNKHGQFRGVLPASIRAVNTTLAAYDLVLVIGAPVFRYHQHEPDHYLGEDVEFIHITDDPNEATRAPFGTAIVTDIKRALELLAEAVPPQETAIERPWQSYPATETPVDGIFDPARVFALLREHAPVDTSYVVESTSTNADFWSQMDLQEPASYFWPASGGLGFGLPAAVGVQMALTDRQVIGIIGDGSANYGITALWTAAQYDIPVIFIVLKNGTYGALRWFSQLLDTPDTPGMDVPDIDFLSLAQGYGVQAHAVDTDEDFIAALAGARASGKPHLIEVRTNLTQP</sequence>
<dbReference type="GO" id="GO:0000287">
    <property type="term" value="F:magnesium ion binding"/>
    <property type="evidence" value="ECO:0007669"/>
    <property type="project" value="InterPro"/>
</dbReference>
<dbReference type="SUPFAM" id="SSF52467">
    <property type="entry name" value="DHS-like NAD/FAD-binding domain"/>
    <property type="match status" value="1"/>
</dbReference>
<evidence type="ECO:0000256" key="5">
    <source>
        <dbReference type="ARBA" id="ARBA00022630"/>
    </source>
</evidence>
<evidence type="ECO:0000256" key="3">
    <source>
        <dbReference type="ARBA" id="ARBA00007812"/>
    </source>
</evidence>
<evidence type="ECO:0000256" key="9">
    <source>
        <dbReference type="ARBA" id="ARBA00048670"/>
    </source>
</evidence>
<keyword evidence="15" id="KW-1185">Reference proteome</keyword>
<proteinExistence type="inferred from homology"/>
<dbReference type="NCBIfam" id="NF005485">
    <property type="entry name" value="PRK07092.1"/>
    <property type="match status" value="1"/>
</dbReference>
<reference evidence="14 15" key="1">
    <citation type="submission" date="2019-11" db="EMBL/GenBank/DDBJ databases">
        <title>Complete genome sequence of Corynebacterium kalinowskii 1959, a novel Corynebacterium species isolated from soil of a small paddock in Vilsendorf, Germany.</title>
        <authorList>
            <person name="Schaffert L."/>
            <person name="Ruwe M."/>
            <person name="Milse J."/>
            <person name="Hanuschka K."/>
            <person name="Ortseifen V."/>
            <person name="Droste J."/>
            <person name="Brandt D."/>
            <person name="Schlueter L."/>
            <person name="Kutter Y."/>
            <person name="Vinke S."/>
            <person name="Viehoefer P."/>
            <person name="Jacob L."/>
            <person name="Luebke N.-C."/>
            <person name="Schulte-Berndt E."/>
            <person name="Hain C."/>
            <person name="Linder M."/>
            <person name="Schmidt P."/>
            <person name="Wollenschlaeger L."/>
            <person name="Luttermann T."/>
            <person name="Thieme E."/>
            <person name="Hassa J."/>
            <person name="Haak M."/>
            <person name="Wittchen M."/>
            <person name="Mentz A."/>
            <person name="Persicke M."/>
            <person name="Busche T."/>
            <person name="Ruckert C."/>
        </authorList>
    </citation>
    <scope>NUCLEOTIDE SEQUENCE [LARGE SCALE GENOMIC DNA]</scope>
    <source>
        <strain evidence="14 15">2039</strain>
        <plasmid evidence="15">pcoccu</plasmid>
    </source>
</reference>
<evidence type="ECO:0000256" key="1">
    <source>
        <dbReference type="ARBA" id="ARBA00004974"/>
    </source>
</evidence>
<dbReference type="InterPro" id="IPR011766">
    <property type="entry name" value="TPP_enzyme_TPP-bd"/>
</dbReference>
<keyword evidence="14" id="KW-0614">Plasmid</keyword>
<dbReference type="GO" id="GO:0009099">
    <property type="term" value="P:L-valine biosynthetic process"/>
    <property type="evidence" value="ECO:0007669"/>
    <property type="project" value="UniProtKB-UniPathway"/>
</dbReference>
<evidence type="ECO:0000259" key="11">
    <source>
        <dbReference type="Pfam" id="PF00205"/>
    </source>
</evidence>
<evidence type="ECO:0000313" key="14">
    <source>
        <dbReference type="EMBL" id="QGU08793.1"/>
    </source>
</evidence>
<dbReference type="InterPro" id="IPR045229">
    <property type="entry name" value="TPP_enz"/>
</dbReference>
<evidence type="ECO:0000256" key="7">
    <source>
        <dbReference type="ARBA" id="ARBA00023052"/>
    </source>
</evidence>
<dbReference type="AlphaFoldDB" id="A0A6B8VXD8"/>
<keyword evidence="14" id="KW-0456">Lyase</keyword>
<dbReference type="EC" id="2.2.1.6" evidence="4"/>
<evidence type="ECO:0000256" key="6">
    <source>
        <dbReference type="ARBA" id="ARBA00022827"/>
    </source>
</evidence>
<dbReference type="GO" id="GO:0050660">
    <property type="term" value="F:flavin adenine dinucleotide binding"/>
    <property type="evidence" value="ECO:0007669"/>
    <property type="project" value="TreeGrafter"/>
</dbReference>
<dbReference type="PANTHER" id="PTHR18968">
    <property type="entry name" value="THIAMINE PYROPHOSPHATE ENZYMES"/>
    <property type="match status" value="1"/>
</dbReference>
<dbReference type="InterPro" id="IPR012001">
    <property type="entry name" value="Thiamin_PyroP_enz_TPP-bd_dom"/>
</dbReference>
<gene>
    <name evidence="14" type="primary">mdlC</name>
    <name evidence="14" type="ORF">COCCU_14515</name>
</gene>
<comment type="similarity">
    <text evidence="3 10">Belongs to the TPP enzyme family.</text>
</comment>
<dbReference type="GO" id="GO:0016829">
    <property type="term" value="F:lyase activity"/>
    <property type="evidence" value="ECO:0007669"/>
    <property type="project" value="UniProtKB-KW"/>
</dbReference>
<protein>
    <recommendedName>
        <fullName evidence="4">acetolactate synthase</fullName>
        <ecNumber evidence="4">2.2.1.6</ecNumber>
    </recommendedName>
</protein>
<feature type="domain" description="Thiamine pyrophosphate enzyme N-terminal TPP-binding" evidence="13">
    <location>
        <begin position="19"/>
        <end position="125"/>
    </location>
</feature>
<evidence type="ECO:0000256" key="8">
    <source>
        <dbReference type="ARBA" id="ARBA00023304"/>
    </source>
</evidence>
<dbReference type="InterPro" id="IPR029035">
    <property type="entry name" value="DHS-like_NAD/FAD-binding_dom"/>
</dbReference>
<dbReference type="RefSeq" id="WP_407924181.1">
    <property type="nucleotide sequence ID" value="NZ_CP046456.1"/>
</dbReference>
<dbReference type="SUPFAM" id="SSF52518">
    <property type="entry name" value="Thiamin diphosphate-binding fold (THDP-binding)"/>
    <property type="match status" value="2"/>
</dbReference>
<accession>A0A6B8VXD8</accession>
<dbReference type="UniPathway" id="UPA00049">
    <property type="reaction ID" value="UER00059"/>
</dbReference>
<name>A0A6B8VXD8_9CORY</name>
<feature type="domain" description="Thiamine pyrophosphate enzyme TPP-binding" evidence="12">
    <location>
        <begin position="401"/>
        <end position="538"/>
    </location>
</feature>
<keyword evidence="5" id="KW-0285">Flavoprotein</keyword>
<keyword evidence="6" id="KW-0274">FAD</keyword>
<evidence type="ECO:0000259" key="13">
    <source>
        <dbReference type="Pfam" id="PF02776"/>
    </source>
</evidence>
<dbReference type="CDD" id="cd02002">
    <property type="entry name" value="TPP_BFDC"/>
    <property type="match status" value="1"/>
</dbReference>